<dbReference type="Proteomes" id="UP000499080">
    <property type="component" value="Unassembled WGS sequence"/>
</dbReference>
<evidence type="ECO:0000313" key="1">
    <source>
        <dbReference type="EMBL" id="GBM94775.1"/>
    </source>
</evidence>
<reference evidence="1 2" key="1">
    <citation type="journal article" date="2019" name="Sci. Rep.">
        <title>Orb-weaving spider Araneus ventricosus genome elucidates the spidroin gene catalogue.</title>
        <authorList>
            <person name="Kono N."/>
            <person name="Nakamura H."/>
            <person name="Ohtoshi R."/>
            <person name="Moran D.A.P."/>
            <person name="Shinohara A."/>
            <person name="Yoshida Y."/>
            <person name="Fujiwara M."/>
            <person name="Mori M."/>
            <person name="Tomita M."/>
            <person name="Arakawa K."/>
        </authorList>
    </citation>
    <scope>NUCLEOTIDE SEQUENCE [LARGE SCALE GENOMIC DNA]</scope>
</reference>
<accession>A0A4Y2JYE5</accession>
<dbReference type="AlphaFoldDB" id="A0A4Y2JYE5"/>
<organism evidence="1 2">
    <name type="scientific">Araneus ventricosus</name>
    <name type="common">Orbweaver spider</name>
    <name type="synonym">Epeira ventricosa</name>
    <dbReference type="NCBI Taxonomy" id="182803"/>
    <lineage>
        <taxon>Eukaryota</taxon>
        <taxon>Metazoa</taxon>
        <taxon>Ecdysozoa</taxon>
        <taxon>Arthropoda</taxon>
        <taxon>Chelicerata</taxon>
        <taxon>Arachnida</taxon>
        <taxon>Araneae</taxon>
        <taxon>Araneomorphae</taxon>
        <taxon>Entelegynae</taxon>
        <taxon>Araneoidea</taxon>
        <taxon>Araneidae</taxon>
        <taxon>Araneus</taxon>
    </lineage>
</organism>
<proteinExistence type="predicted"/>
<protein>
    <submittedName>
        <fullName evidence="1">Uncharacterized protein</fullName>
    </submittedName>
</protein>
<name>A0A4Y2JYE5_ARAVE</name>
<dbReference type="EMBL" id="BGPR01003999">
    <property type="protein sequence ID" value="GBM94775.1"/>
    <property type="molecule type" value="Genomic_DNA"/>
</dbReference>
<keyword evidence="2" id="KW-1185">Reference proteome</keyword>
<evidence type="ECO:0000313" key="2">
    <source>
        <dbReference type="Proteomes" id="UP000499080"/>
    </source>
</evidence>
<gene>
    <name evidence="1" type="ORF">AVEN_245378_1</name>
</gene>
<comment type="caution">
    <text evidence="1">The sequence shown here is derived from an EMBL/GenBank/DDBJ whole genome shotgun (WGS) entry which is preliminary data.</text>
</comment>
<sequence length="145" mass="16252">MFKCYSTLVKREYGSRGIKPVIPGGVPRLLNGNSWDSSSNEAGVLAITCHGLTPTFTGGRFSDPHGSSIVVPFPPDILKITTSYKIETHKRMKENVSNTLNERLPALSEAKLKERVFVEPDVRKLMKNENFEPKMATNERKGRNF</sequence>